<evidence type="ECO:0000313" key="2">
    <source>
        <dbReference type="Proteomes" id="UP000595437"/>
    </source>
</evidence>
<gene>
    <name evidence="1" type="ORF">FKW44_009723</name>
</gene>
<keyword evidence="2" id="KW-1185">Reference proteome</keyword>
<dbReference type="EMBL" id="CP045895">
    <property type="protein sequence ID" value="QQP49170.1"/>
    <property type="molecule type" value="Genomic_DNA"/>
</dbReference>
<feature type="non-terminal residue" evidence="1">
    <location>
        <position position="51"/>
    </location>
</feature>
<dbReference type="AlphaFoldDB" id="A0A7T8HGP0"/>
<sequence>MLLLLKELFRSLLLSIFYYVPIWAKLLLPQYFKKSVRNDTVLITEEPLDSE</sequence>
<evidence type="ECO:0000313" key="1">
    <source>
        <dbReference type="EMBL" id="QQP49170.1"/>
    </source>
</evidence>
<reference evidence="2" key="1">
    <citation type="submission" date="2021-01" db="EMBL/GenBank/DDBJ databases">
        <title>Caligus Genome Assembly.</title>
        <authorList>
            <person name="Gallardo-Escarate C."/>
        </authorList>
    </citation>
    <scope>NUCLEOTIDE SEQUENCE [LARGE SCALE GENOMIC DNA]</scope>
</reference>
<dbReference type="Proteomes" id="UP000595437">
    <property type="component" value="Chromosome 6"/>
</dbReference>
<accession>A0A7T8HGP0</accession>
<protein>
    <submittedName>
        <fullName evidence="1">Epidermal retinal dehydrogenase 2</fullName>
    </submittedName>
</protein>
<name>A0A7T8HGP0_CALRO</name>
<proteinExistence type="predicted"/>
<organism evidence="1 2">
    <name type="scientific">Caligus rogercresseyi</name>
    <name type="common">Sea louse</name>
    <dbReference type="NCBI Taxonomy" id="217165"/>
    <lineage>
        <taxon>Eukaryota</taxon>
        <taxon>Metazoa</taxon>
        <taxon>Ecdysozoa</taxon>
        <taxon>Arthropoda</taxon>
        <taxon>Crustacea</taxon>
        <taxon>Multicrustacea</taxon>
        <taxon>Hexanauplia</taxon>
        <taxon>Copepoda</taxon>
        <taxon>Siphonostomatoida</taxon>
        <taxon>Caligidae</taxon>
        <taxon>Caligus</taxon>
    </lineage>
</organism>